<feature type="transmembrane region" description="Helical" evidence="1">
    <location>
        <begin position="354"/>
        <end position="374"/>
    </location>
</feature>
<feature type="transmembrane region" description="Helical" evidence="1">
    <location>
        <begin position="216"/>
        <end position="234"/>
    </location>
</feature>
<protein>
    <submittedName>
        <fullName evidence="2">Unannotated protein</fullName>
    </submittedName>
</protein>
<dbReference type="InterPro" id="IPR014550">
    <property type="entry name" value="UCP028704_OpgC"/>
</dbReference>
<reference evidence="2" key="1">
    <citation type="submission" date="2020-05" db="EMBL/GenBank/DDBJ databases">
        <authorList>
            <person name="Chiriac C."/>
            <person name="Salcher M."/>
            <person name="Ghai R."/>
            <person name="Kavagutti S V."/>
        </authorList>
    </citation>
    <scope>NUCLEOTIDE SEQUENCE</scope>
</reference>
<sequence length="385" mass="40957">MGTETTAPAVRVPTSQDLERWPVHPRPPVRDVALDLLRGLAMLILVVNHLGLPSWLSDATSTLLSAAETLVPISGVAVGMVFGRRWIQKGGRVVTGQLWARARKIYVAAAVLGVIVGVAQVVPGLATEVATRTRGGLELYEFDGPLQAVLALVVLEAGPWQTCILAFFVVTLLLAPVGLWALRAGHAWPLVGASLGVYVLGRALDVDVLPTQSERPFGLLVWQVLFFPALAVGFHRERIVAALRPVRRPLGALAVAVALAAVALQLGLAPASVLDWRATHFEKAALDPLRIVVMVSIAGGIYAILRRAGTHAERTLGWLLLPLGRNSFYVFLVHVPLSVALATGLAAAGAPAGFGPVVNSLLLAGVVGVLVLMVRHEVLFRWIPR</sequence>
<dbReference type="PANTHER" id="PTHR38592:SF3">
    <property type="entry name" value="BLL4819 PROTEIN"/>
    <property type="match status" value="1"/>
</dbReference>
<feature type="transmembrane region" description="Helical" evidence="1">
    <location>
        <begin position="62"/>
        <end position="84"/>
    </location>
</feature>
<feature type="transmembrane region" description="Helical" evidence="1">
    <location>
        <begin position="246"/>
        <end position="268"/>
    </location>
</feature>
<proteinExistence type="predicted"/>
<keyword evidence="1" id="KW-0812">Transmembrane</keyword>
<feature type="transmembrane region" description="Helical" evidence="1">
    <location>
        <begin position="187"/>
        <end position="204"/>
    </location>
</feature>
<feature type="transmembrane region" description="Helical" evidence="1">
    <location>
        <begin position="146"/>
        <end position="175"/>
    </location>
</feature>
<organism evidence="2">
    <name type="scientific">freshwater metagenome</name>
    <dbReference type="NCBI Taxonomy" id="449393"/>
    <lineage>
        <taxon>unclassified sequences</taxon>
        <taxon>metagenomes</taxon>
        <taxon>ecological metagenomes</taxon>
    </lineage>
</organism>
<gene>
    <name evidence="2" type="ORF">UFOPK3564_01615</name>
</gene>
<name>A0A6J7HMJ5_9ZZZZ</name>
<evidence type="ECO:0000256" key="1">
    <source>
        <dbReference type="SAM" id="Phobius"/>
    </source>
</evidence>
<feature type="transmembrane region" description="Helical" evidence="1">
    <location>
        <begin position="105"/>
        <end position="126"/>
    </location>
</feature>
<dbReference type="AlphaFoldDB" id="A0A6J7HMJ5"/>
<dbReference type="Pfam" id="PF10129">
    <property type="entry name" value="OpgC_C"/>
    <property type="match status" value="1"/>
</dbReference>
<keyword evidence="1" id="KW-1133">Transmembrane helix</keyword>
<accession>A0A6J7HMJ5</accession>
<feature type="transmembrane region" description="Helical" evidence="1">
    <location>
        <begin position="326"/>
        <end position="348"/>
    </location>
</feature>
<keyword evidence="1" id="KW-0472">Membrane</keyword>
<evidence type="ECO:0000313" key="2">
    <source>
        <dbReference type="EMBL" id="CAB4916849.1"/>
    </source>
</evidence>
<dbReference type="EMBL" id="CAFBMK010000085">
    <property type="protein sequence ID" value="CAB4916849.1"/>
    <property type="molecule type" value="Genomic_DNA"/>
</dbReference>
<dbReference type="PANTHER" id="PTHR38592">
    <property type="entry name" value="BLL4819 PROTEIN"/>
    <property type="match status" value="1"/>
</dbReference>
<feature type="transmembrane region" description="Helical" evidence="1">
    <location>
        <begin position="288"/>
        <end position="305"/>
    </location>
</feature>